<protein>
    <recommendedName>
        <fullName evidence="3">MORN repeat protein</fullName>
    </recommendedName>
</protein>
<dbReference type="EMBL" id="CAJJDP010000006">
    <property type="protein sequence ID" value="CAD8135835.1"/>
    <property type="molecule type" value="Genomic_DNA"/>
</dbReference>
<sequence>MKDSKWIEQHEQWRYNFREITYNGEYKNGKKIGYWKTIQKEEETIGGGLYDLNGIQDGKWVELNDSYDQEDSAITYNGEYQNGRKCGKWETVYDQNGVIGGGIYDEIGLKNGEWVELYCEWKIDYKEITIKGEYNRGKKCGKWETSGVIYGANQKKENIEYDDQGLGI</sequence>
<evidence type="ECO:0000313" key="1">
    <source>
        <dbReference type="EMBL" id="CAD8135835.1"/>
    </source>
</evidence>
<organism evidence="1 2">
    <name type="scientific">Paramecium octaurelia</name>
    <dbReference type="NCBI Taxonomy" id="43137"/>
    <lineage>
        <taxon>Eukaryota</taxon>
        <taxon>Sar</taxon>
        <taxon>Alveolata</taxon>
        <taxon>Ciliophora</taxon>
        <taxon>Intramacronucleata</taxon>
        <taxon>Oligohymenophorea</taxon>
        <taxon>Peniculida</taxon>
        <taxon>Parameciidae</taxon>
        <taxon>Paramecium</taxon>
    </lineage>
</organism>
<dbReference type="PANTHER" id="PTHR33706:SF1">
    <property type="entry name" value="TPR REPEAT PROTEIN"/>
    <property type="match status" value="1"/>
</dbReference>
<gene>
    <name evidence="1" type="ORF">POCTA_138.1.T0070054</name>
</gene>
<proteinExistence type="predicted"/>
<dbReference type="Proteomes" id="UP000683925">
    <property type="component" value="Unassembled WGS sequence"/>
</dbReference>
<comment type="caution">
    <text evidence="1">The sequence shown here is derived from an EMBL/GenBank/DDBJ whole genome shotgun (WGS) entry which is preliminary data.</text>
</comment>
<dbReference type="PANTHER" id="PTHR33706">
    <property type="entry name" value="MORN VARIANT REPEAT PROTEIN"/>
    <property type="match status" value="1"/>
</dbReference>
<accession>A0A8S1S7V4</accession>
<dbReference type="AlphaFoldDB" id="A0A8S1S7V4"/>
<reference evidence="1" key="1">
    <citation type="submission" date="2021-01" db="EMBL/GenBank/DDBJ databases">
        <authorList>
            <consortium name="Genoscope - CEA"/>
            <person name="William W."/>
        </authorList>
    </citation>
    <scope>NUCLEOTIDE SEQUENCE</scope>
</reference>
<evidence type="ECO:0008006" key="3">
    <source>
        <dbReference type="Google" id="ProtNLM"/>
    </source>
</evidence>
<evidence type="ECO:0000313" key="2">
    <source>
        <dbReference type="Proteomes" id="UP000683925"/>
    </source>
</evidence>
<name>A0A8S1S7V4_PAROT</name>
<keyword evidence="2" id="KW-1185">Reference proteome</keyword>